<dbReference type="PROSITE" id="PS51387">
    <property type="entry name" value="FAD_PCMH"/>
    <property type="match status" value="1"/>
</dbReference>
<keyword evidence="5" id="KW-0560">Oxidoreductase</keyword>
<dbReference type="Gene3D" id="1.10.45.10">
    <property type="entry name" value="Vanillyl-alcohol Oxidase, Chain A, domain 4"/>
    <property type="match status" value="1"/>
</dbReference>
<dbReference type="InterPro" id="IPR016166">
    <property type="entry name" value="FAD-bd_PCMH"/>
</dbReference>
<evidence type="ECO:0000256" key="4">
    <source>
        <dbReference type="ARBA" id="ARBA00022827"/>
    </source>
</evidence>
<name>A0AAD9FU56_PAPLA</name>
<dbReference type="Pfam" id="PF02913">
    <property type="entry name" value="FAD-oxidase_C"/>
    <property type="match status" value="1"/>
</dbReference>
<evidence type="ECO:0000256" key="6">
    <source>
        <dbReference type="ARBA" id="ARBA00051436"/>
    </source>
</evidence>
<dbReference type="Gene3D" id="3.30.70.2740">
    <property type="match status" value="1"/>
</dbReference>
<reference evidence="8" key="1">
    <citation type="submission" date="2023-02" db="EMBL/GenBank/DDBJ databases">
        <title>Identification and recombinant expression of a fungal hydrolase from Papiliotrema laurentii that hydrolyzes apple cutin and clears colloidal polyester polyurethane.</title>
        <authorList>
            <consortium name="DOE Joint Genome Institute"/>
            <person name="Roman V.A."/>
            <person name="Bojanowski C."/>
            <person name="Crable B.R."/>
            <person name="Wagner D.N."/>
            <person name="Hung C.S."/>
            <person name="Nadeau L.J."/>
            <person name="Schratz L."/>
            <person name="Haridas S."/>
            <person name="Pangilinan J."/>
            <person name="Lipzen A."/>
            <person name="Na H."/>
            <person name="Yan M."/>
            <person name="Ng V."/>
            <person name="Grigoriev I.V."/>
            <person name="Spatafora J.W."/>
            <person name="Barlow D."/>
            <person name="Biffinger J."/>
            <person name="Kelley-Loughnane N."/>
            <person name="Varaljay V.A."/>
            <person name="Crookes-Goodson W.J."/>
        </authorList>
    </citation>
    <scope>NUCLEOTIDE SEQUENCE</scope>
    <source>
        <strain evidence="8">5307AH</strain>
    </source>
</reference>
<keyword evidence="4" id="KW-0274">FAD</keyword>
<dbReference type="PANTHER" id="PTHR43716">
    <property type="entry name" value="D-2-HYDROXYGLUTARATE DEHYDROGENASE, MITOCHONDRIAL"/>
    <property type="match status" value="1"/>
</dbReference>
<feature type="domain" description="FAD-binding PCMH-type" evidence="7">
    <location>
        <begin position="90"/>
        <end position="269"/>
    </location>
</feature>
<dbReference type="Gene3D" id="3.30.43.10">
    <property type="entry name" value="Uridine Diphospho-n-acetylenolpyruvylglucosamine Reductase, domain 2"/>
    <property type="match status" value="1"/>
</dbReference>
<sequence>MVPLAVSSLFNMRARFTLRPIQSLLSTRRTSVRHGGTIPPRAATFAKPGPDHVSSLRSLLSSSSSLLSTLDESATPEELDGYNQDWMNKYKGNGPIVVKPKSTEELSKVMRYCYDNNLAIVPQGGNTGLVGGSIPIHDEIIVSLANLNSVRSFDEVSGILVADAGVVLETADSFLAEKGFIFPLDLGAKGSCHIGGNVATNAGGLRLLRYGSLHGTVLGLEVVLPDGTIWNGLSALRKDNTGYDLKQLFIGSEGTIGIITAVSILCPRRPSAMNVAVFSLPTFEAVQEVFSEAKGRLGEILSAFEFFDKQCFDLVKRHSETAKNTFENESNFYCLIETSGSNAEHDEEKLSGLLEHVLSTGLVVDGVLAQDQTQFQRLWHLRESAAEAAGKTGSVYKYDVSVPLPKMYSLAEKMRARLRETGLLEGDGQPEGRIRALAAYGHCGDSNLHINIVADGYSAETEAAIEPYIYELVAAENGSISAEHGLGVMKAPHIGYSKSPESIELMRRIKGMFDPKGLLNPYKYIV</sequence>
<evidence type="ECO:0000259" key="7">
    <source>
        <dbReference type="PROSITE" id="PS51387"/>
    </source>
</evidence>
<organism evidence="8 9">
    <name type="scientific">Papiliotrema laurentii</name>
    <name type="common">Cryptococcus laurentii</name>
    <dbReference type="NCBI Taxonomy" id="5418"/>
    <lineage>
        <taxon>Eukaryota</taxon>
        <taxon>Fungi</taxon>
        <taxon>Dikarya</taxon>
        <taxon>Basidiomycota</taxon>
        <taxon>Agaricomycotina</taxon>
        <taxon>Tremellomycetes</taxon>
        <taxon>Tremellales</taxon>
        <taxon>Rhynchogastremaceae</taxon>
        <taxon>Papiliotrema</taxon>
    </lineage>
</organism>
<dbReference type="InterPro" id="IPR016169">
    <property type="entry name" value="FAD-bd_PCMH_sub2"/>
</dbReference>
<dbReference type="InterPro" id="IPR051264">
    <property type="entry name" value="FAD-oxidored/transferase_4"/>
</dbReference>
<evidence type="ECO:0000256" key="5">
    <source>
        <dbReference type="ARBA" id="ARBA00023002"/>
    </source>
</evidence>
<protein>
    <submittedName>
        <fullName evidence="8">D-lactate dehydrogenase</fullName>
    </submittedName>
</protein>
<evidence type="ECO:0000313" key="9">
    <source>
        <dbReference type="Proteomes" id="UP001182556"/>
    </source>
</evidence>
<keyword evidence="9" id="KW-1185">Reference proteome</keyword>
<comment type="caution">
    <text evidence="8">The sequence shown here is derived from an EMBL/GenBank/DDBJ whole genome shotgun (WGS) entry which is preliminary data.</text>
</comment>
<dbReference type="FunFam" id="3.30.43.10:FF:000011">
    <property type="entry name" value="D-lactate dehydrogenase (Cytochrome)"/>
    <property type="match status" value="1"/>
</dbReference>
<dbReference type="EMBL" id="JAODAN010000002">
    <property type="protein sequence ID" value="KAK1926097.1"/>
    <property type="molecule type" value="Genomic_DNA"/>
</dbReference>
<comment type="cofactor">
    <cofactor evidence="1">
        <name>FAD</name>
        <dbReference type="ChEBI" id="CHEBI:57692"/>
    </cofactor>
</comment>
<dbReference type="GO" id="GO:0071949">
    <property type="term" value="F:FAD binding"/>
    <property type="evidence" value="ECO:0007669"/>
    <property type="project" value="InterPro"/>
</dbReference>
<comment type="catalytic activity">
    <reaction evidence="6">
        <text>(R)-lactate + 2 Fe(III)-[cytochrome c] = 2 Fe(II)-[cytochrome c] + pyruvate + 2 H(+)</text>
        <dbReference type="Rhea" id="RHEA:13521"/>
        <dbReference type="Rhea" id="RHEA-COMP:10350"/>
        <dbReference type="Rhea" id="RHEA-COMP:14399"/>
        <dbReference type="ChEBI" id="CHEBI:15361"/>
        <dbReference type="ChEBI" id="CHEBI:15378"/>
        <dbReference type="ChEBI" id="CHEBI:16004"/>
        <dbReference type="ChEBI" id="CHEBI:29033"/>
        <dbReference type="ChEBI" id="CHEBI:29034"/>
        <dbReference type="EC" id="1.1.2.4"/>
    </reaction>
</comment>
<evidence type="ECO:0000313" key="8">
    <source>
        <dbReference type="EMBL" id="KAK1926097.1"/>
    </source>
</evidence>
<dbReference type="InterPro" id="IPR006094">
    <property type="entry name" value="Oxid_FAD_bind_N"/>
</dbReference>
<dbReference type="InterPro" id="IPR016167">
    <property type="entry name" value="FAD-bd_PCMH_sub1"/>
</dbReference>
<dbReference type="Pfam" id="PF01565">
    <property type="entry name" value="FAD_binding_4"/>
    <property type="match status" value="1"/>
</dbReference>
<comment type="similarity">
    <text evidence="2">Belongs to the FAD-binding oxidoreductase/transferase type 4 family.</text>
</comment>
<evidence type="ECO:0000256" key="1">
    <source>
        <dbReference type="ARBA" id="ARBA00001974"/>
    </source>
</evidence>
<dbReference type="Proteomes" id="UP001182556">
    <property type="component" value="Unassembled WGS sequence"/>
</dbReference>
<dbReference type="Gene3D" id="3.30.465.10">
    <property type="match status" value="1"/>
</dbReference>
<dbReference type="FunFam" id="1.10.45.10:FF:000001">
    <property type="entry name" value="D-lactate dehydrogenase mitochondrial"/>
    <property type="match status" value="1"/>
</dbReference>
<dbReference type="FunFam" id="3.30.70.2190:FF:000001">
    <property type="entry name" value="D-2-hydroxyglutarate dehydrogenase mitochondrial"/>
    <property type="match status" value="1"/>
</dbReference>
<proteinExistence type="inferred from homology"/>
<dbReference type="InterPro" id="IPR036318">
    <property type="entry name" value="FAD-bd_PCMH-like_sf"/>
</dbReference>
<dbReference type="SUPFAM" id="SSF56176">
    <property type="entry name" value="FAD-binding/transporter-associated domain-like"/>
    <property type="match status" value="1"/>
</dbReference>
<dbReference type="GO" id="GO:0005739">
    <property type="term" value="C:mitochondrion"/>
    <property type="evidence" value="ECO:0007669"/>
    <property type="project" value="TreeGrafter"/>
</dbReference>
<dbReference type="InterPro" id="IPR004113">
    <property type="entry name" value="FAD-bd_oxidored_4_C"/>
</dbReference>
<evidence type="ECO:0000256" key="3">
    <source>
        <dbReference type="ARBA" id="ARBA00022630"/>
    </source>
</evidence>
<evidence type="ECO:0000256" key="2">
    <source>
        <dbReference type="ARBA" id="ARBA00008000"/>
    </source>
</evidence>
<dbReference type="FunFam" id="3.30.465.10:FF:000053">
    <property type="entry name" value="D-lactate dehydrogenase (Cytochrome), putative"/>
    <property type="match status" value="1"/>
</dbReference>
<dbReference type="InterPro" id="IPR016171">
    <property type="entry name" value="Vanillyl_alc_oxidase_C-sub2"/>
</dbReference>
<gene>
    <name evidence="8" type="ORF">DB88DRAFT_149450</name>
</gene>
<dbReference type="SUPFAM" id="SSF55103">
    <property type="entry name" value="FAD-linked oxidases, C-terminal domain"/>
    <property type="match status" value="1"/>
</dbReference>
<accession>A0AAD9FU56</accession>
<keyword evidence="3" id="KW-0285">Flavoprotein</keyword>
<dbReference type="Gene3D" id="3.30.70.2190">
    <property type="match status" value="1"/>
</dbReference>
<dbReference type="AlphaFoldDB" id="A0AAD9FU56"/>
<dbReference type="InterPro" id="IPR016164">
    <property type="entry name" value="FAD-linked_Oxase-like_C"/>
</dbReference>
<dbReference type="PANTHER" id="PTHR43716:SF1">
    <property type="entry name" value="D-2-HYDROXYGLUTARATE DEHYDROGENASE, MITOCHONDRIAL"/>
    <property type="match status" value="1"/>
</dbReference>
<dbReference type="GO" id="GO:0004458">
    <property type="term" value="F:D-lactate dehydrogenase (cytochrome) activity"/>
    <property type="evidence" value="ECO:0007669"/>
    <property type="project" value="UniProtKB-EC"/>
</dbReference>